<dbReference type="Proteomes" id="UP000655287">
    <property type="component" value="Unassembled WGS sequence"/>
</dbReference>
<proteinExistence type="inferred from homology"/>
<dbReference type="CDD" id="cd00452">
    <property type="entry name" value="KDPG_aldolase"/>
    <property type="match status" value="1"/>
</dbReference>
<dbReference type="NCBIfam" id="TIGR01182">
    <property type="entry name" value="eda"/>
    <property type="match status" value="1"/>
</dbReference>
<evidence type="ECO:0000256" key="2">
    <source>
        <dbReference type="ARBA" id="ARBA00006906"/>
    </source>
</evidence>
<keyword evidence="4" id="KW-0456">Lyase</keyword>
<evidence type="ECO:0000256" key="3">
    <source>
        <dbReference type="ARBA" id="ARBA00011233"/>
    </source>
</evidence>
<dbReference type="SUPFAM" id="SSF51569">
    <property type="entry name" value="Aldolase"/>
    <property type="match status" value="1"/>
</dbReference>
<comment type="subunit">
    <text evidence="3">Homotrimer.</text>
</comment>
<dbReference type="RefSeq" id="WP_239138049.1">
    <property type="nucleotide sequence ID" value="NZ_BOOU01000113.1"/>
</dbReference>
<dbReference type="PANTHER" id="PTHR30246:SF1">
    <property type="entry name" value="2-DEHYDRO-3-DEOXY-6-PHOSPHOGALACTONATE ALDOLASE-RELATED"/>
    <property type="match status" value="1"/>
</dbReference>
<accession>A0A919V3K6</accession>
<dbReference type="InterPro" id="IPR031338">
    <property type="entry name" value="KDPG/KHG_AS_2"/>
</dbReference>
<evidence type="ECO:0000256" key="4">
    <source>
        <dbReference type="ARBA" id="ARBA00023239"/>
    </source>
</evidence>
<dbReference type="AlphaFoldDB" id="A0A919V3K6"/>
<comment type="caution">
    <text evidence="6">The sequence shown here is derived from an EMBL/GenBank/DDBJ whole genome shotgun (WGS) entry which is preliminary data.</text>
</comment>
<name>A0A919V3K6_9ACTN</name>
<dbReference type="PANTHER" id="PTHR30246">
    <property type="entry name" value="2-KETO-3-DEOXY-6-PHOSPHOGLUCONATE ALDOLASE"/>
    <property type="match status" value="1"/>
</dbReference>
<evidence type="ECO:0000313" key="6">
    <source>
        <dbReference type="EMBL" id="GII81824.1"/>
    </source>
</evidence>
<gene>
    <name evidence="6" type="primary">eda</name>
    <name evidence="6" type="ORF">Sru01_68060</name>
</gene>
<organism evidence="6 7">
    <name type="scientific">Sphaerisporangium rufum</name>
    <dbReference type="NCBI Taxonomy" id="1381558"/>
    <lineage>
        <taxon>Bacteria</taxon>
        <taxon>Bacillati</taxon>
        <taxon>Actinomycetota</taxon>
        <taxon>Actinomycetes</taxon>
        <taxon>Streptosporangiales</taxon>
        <taxon>Streptosporangiaceae</taxon>
        <taxon>Sphaerisporangium</taxon>
    </lineage>
</organism>
<protein>
    <submittedName>
        <fullName evidence="6">2-dehydro-3-deoxy-phosphogluconate aldolase</fullName>
    </submittedName>
</protein>
<keyword evidence="5" id="KW-0119">Carbohydrate metabolism</keyword>
<sequence>MTTNSEPATATRFMPEHPQDVLAADRVAAVVRGSRVADPAGLAAALADEGVRCVEFTFTIPGVLNVIASAAAAEGAVVGAGTVLTADDAQAAIDAGARFIVSPGLALDVVEPCRTAGVPFFLGALTPTEVMTAVRAGSAAVKLFPAGLGGPRYLKDLRGPFPEVHFVPSGGITPDTAPEFLAAGALAVFAGSDLVPRSAVETGDLTAVAKRAEAYRAALSASGHLASRQAAPAG</sequence>
<dbReference type="GO" id="GO:0016829">
    <property type="term" value="F:lyase activity"/>
    <property type="evidence" value="ECO:0007669"/>
    <property type="project" value="UniProtKB-KW"/>
</dbReference>
<evidence type="ECO:0000313" key="7">
    <source>
        <dbReference type="Proteomes" id="UP000655287"/>
    </source>
</evidence>
<dbReference type="PROSITE" id="PS00160">
    <property type="entry name" value="ALDOLASE_KDPG_KHG_2"/>
    <property type="match status" value="1"/>
</dbReference>
<dbReference type="InterPro" id="IPR013785">
    <property type="entry name" value="Aldolase_TIM"/>
</dbReference>
<evidence type="ECO:0000256" key="1">
    <source>
        <dbReference type="ARBA" id="ARBA00004761"/>
    </source>
</evidence>
<dbReference type="EMBL" id="BOOU01000113">
    <property type="protein sequence ID" value="GII81824.1"/>
    <property type="molecule type" value="Genomic_DNA"/>
</dbReference>
<evidence type="ECO:0000256" key="5">
    <source>
        <dbReference type="ARBA" id="ARBA00023277"/>
    </source>
</evidence>
<dbReference type="Gene3D" id="3.20.20.70">
    <property type="entry name" value="Aldolase class I"/>
    <property type="match status" value="1"/>
</dbReference>
<comment type="similarity">
    <text evidence="2">Belongs to the KHG/KDPG aldolase family.</text>
</comment>
<dbReference type="Pfam" id="PF01081">
    <property type="entry name" value="Aldolase"/>
    <property type="match status" value="1"/>
</dbReference>
<reference evidence="6" key="1">
    <citation type="submission" date="2021-01" db="EMBL/GenBank/DDBJ databases">
        <title>Whole genome shotgun sequence of Sphaerisporangium rufum NBRC 109079.</title>
        <authorList>
            <person name="Komaki H."/>
            <person name="Tamura T."/>
        </authorList>
    </citation>
    <scope>NUCLEOTIDE SEQUENCE</scope>
    <source>
        <strain evidence="6">NBRC 109079</strain>
    </source>
</reference>
<comment type="pathway">
    <text evidence="1">Carbohydrate acid metabolism.</text>
</comment>
<dbReference type="InterPro" id="IPR000887">
    <property type="entry name" value="Aldlse_KDPG_KHG"/>
</dbReference>
<keyword evidence="7" id="KW-1185">Reference proteome</keyword>